<evidence type="ECO:0000313" key="1">
    <source>
        <dbReference type="EMBL" id="JAH20438.1"/>
    </source>
</evidence>
<organism evidence="1">
    <name type="scientific">Anguilla anguilla</name>
    <name type="common">European freshwater eel</name>
    <name type="synonym">Muraena anguilla</name>
    <dbReference type="NCBI Taxonomy" id="7936"/>
    <lineage>
        <taxon>Eukaryota</taxon>
        <taxon>Metazoa</taxon>
        <taxon>Chordata</taxon>
        <taxon>Craniata</taxon>
        <taxon>Vertebrata</taxon>
        <taxon>Euteleostomi</taxon>
        <taxon>Actinopterygii</taxon>
        <taxon>Neopterygii</taxon>
        <taxon>Teleostei</taxon>
        <taxon>Anguilliformes</taxon>
        <taxon>Anguillidae</taxon>
        <taxon>Anguilla</taxon>
    </lineage>
</organism>
<protein>
    <submittedName>
        <fullName evidence="1">Uncharacterized protein</fullName>
    </submittedName>
</protein>
<proteinExistence type="predicted"/>
<accession>A0A0E9QWF8</accession>
<name>A0A0E9QWF8_ANGAN</name>
<dbReference type="EMBL" id="GBXM01088139">
    <property type="protein sequence ID" value="JAH20438.1"/>
    <property type="molecule type" value="Transcribed_RNA"/>
</dbReference>
<sequence>MMLRDNVRTIGHMIRSYTNKNSTLNGTDYPDGSNSSEFFVHPTAYLPENFTIARDLPCPRETTFYEGSHRCEHD</sequence>
<reference evidence="1" key="2">
    <citation type="journal article" date="2015" name="Fish Shellfish Immunol.">
        <title>Early steps in the European eel (Anguilla anguilla)-Vibrio vulnificus interaction in the gills: Role of the RtxA13 toxin.</title>
        <authorList>
            <person name="Callol A."/>
            <person name="Pajuelo D."/>
            <person name="Ebbesson L."/>
            <person name="Teles M."/>
            <person name="MacKenzie S."/>
            <person name="Amaro C."/>
        </authorList>
    </citation>
    <scope>NUCLEOTIDE SEQUENCE</scope>
</reference>
<dbReference type="AlphaFoldDB" id="A0A0E9QWF8"/>
<reference evidence="1" key="1">
    <citation type="submission" date="2014-11" db="EMBL/GenBank/DDBJ databases">
        <authorList>
            <person name="Amaro Gonzalez C."/>
        </authorList>
    </citation>
    <scope>NUCLEOTIDE SEQUENCE</scope>
</reference>